<accession>A0ABZ0JZ16</accession>
<dbReference type="RefSeq" id="WP_310469795.1">
    <property type="nucleotide sequence ID" value="NZ_CP136522.1"/>
</dbReference>
<keyword evidence="3" id="KW-1185">Reference proteome</keyword>
<evidence type="ECO:0000313" key="2">
    <source>
        <dbReference type="EMBL" id="WOT05535.1"/>
    </source>
</evidence>
<dbReference type="EMBL" id="CP136522">
    <property type="protein sequence ID" value="WOT05535.1"/>
    <property type="molecule type" value="Genomic_DNA"/>
</dbReference>
<dbReference type="PANTHER" id="PTHR13887">
    <property type="entry name" value="GLUTATHIONE S-TRANSFERASE KAPPA"/>
    <property type="match status" value="1"/>
</dbReference>
<protein>
    <submittedName>
        <fullName evidence="2">DsbA family protein</fullName>
    </submittedName>
</protein>
<proteinExistence type="predicted"/>
<dbReference type="Proteomes" id="UP001529491">
    <property type="component" value="Chromosome"/>
</dbReference>
<dbReference type="PANTHER" id="PTHR13887:SF54">
    <property type="entry name" value="DSBA FAMILY PROTEIN"/>
    <property type="match status" value="1"/>
</dbReference>
<organism evidence="2 3">
    <name type="scientific">Shewanella youngdeokensis</name>
    <dbReference type="NCBI Taxonomy" id="2999068"/>
    <lineage>
        <taxon>Bacteria</taxon>
        <taxon>Pseudomonadati</taxon>
        <taxon>Pseudomonadota</taxon>
        <taxon>Gammaproteobacteria</taxon>
        <taxon>Alteromonadales</taxon>
        <taxon>Shewanellaceae</taxon>
        <taxon>Shewanella</taxon>
    </lineage>
</organism>
<name>A0ABZ0JZ16_9GAMM</name>
<dbReference type="SUPFAM" id="SSF52833">
    <property type="entry name" value="Thioredoxin-like"/>
    <property type="match status" value="1"/>
</dbReference>
<sequence>MNVATLFYIYDPMCSWCWGYNRTWSLLKAQLKKQFSQLNIEYRLGGLAADTQEPMPKEMQLTLQQIWHRIEAELGAQFNFDFWSQCQPRRATYPASRALILARDQALEVPYYLAVQQAYYLQAKNPSDDATLIDIAIKLGMDGDAFSHALNSEATQNRLLQEFAQTRRLPMQGFPSLVMALNGELIAIELDYLQAQTSFNQIAALMESGSTR</sequence>
<reference evidence="2 3" key="1">
    <citation type="submission" date="2023-10" db="EMBL/GenBank/DDBJ databases">
        <title>Complete genome sequence of Shewanella sp. DAU334.</title>
        <authorList>
            <person name="Lee Y.-S."/>
            <person name="Jeong H.-R."/>
            <person name="Hwang E.-J."/>
            <person name="Choi Y.-L."/>
            <person name="Kim G.-D."/>
        </authorList>
    </citation>
    <scope>NUCLEOTIDE SEQUENCE [LARGE SCALE GENOMIC DNA]</scope>
    <source>
        <strain evidence="2 3">DAU334</strain>
    </source>
</reference>
<dbReference type="Pfam" id="PF01323">
    <property type="entry name" value="DSBA"/>
    <property type="match status" value="1"/>
</dbReference>
<dbReference type="InterPro" id="IPR001853">
    <property type="entry name" value="DSBA-like_thioredoxin_dom"/>
</dbReference>
<dbReference type="InterPro" id="IPR036249">
    <property type="entry name" value="Thioredoxin-like_sf"/>
</dbReference>
<evidence type="ECO:0000313" key="3">
    <source>
        <dbReference type="Proteomes" id="UP001529491"/>
    </source>
</evidence>
<gene>
    <name evidence="2" type="ORF">RGE70_01530</name>
</gene>
<dbReference type="CDD" id="cd03025">
    <property type="entry name" value="DsbA_FrnE_like"/>
    <property type="match status" value="1"/>
</dbReference>
<dbReference type="Gene3D" id="3.40.30.10">
    <property type="entry name" value="Glutaredoxin"/>
    <property type="match status" value="1"/>
</dbReference>
<evidence type="ECO:0000259" key="1">
    <source>
        <dbReference type="Pfam" id="PF01323"/>
    </source>
</evidence>
<dbReference type="Gene3D" id="1.10.472.60">
    <property type="entry name" value="putative protein disulfide isomerase domain"/>
    <property type="match status" value="1"/>
</dbReference>
<feature type="domain" description="DSBA-like thioredoxin" evidence="1">
    <location>
        <begin position="10"/>
        <end position="184"/>
    </location>
</feature>